<accession>A0ABV8ID50</accession>
<feature type="transmembrane region" description="Helical" evidence="1">
    <location>
        <begin position="75"/>
        <end position="91"/>
    </location>
</feature>
<dbReference type="EMBL" id="JBHSBM010000027">
    <property type="protein sequence ID" value="MFC4061411.1"/>
    <property type="molecule type" value="Genomic_DNA"/>
</dbReference>
<feature type="transmembrane region" description="Helical" evidence="1">
    <location>
        <begin position="97"/>
        <end position="114"/>
    </location>
</feature>
<dbReference type="RefSeq" id="WP_377291561.1">
    <property type="nucleotide sequence ID" value="NZ_JBHSBM010000027.1"/>
</dbReference>
<keyword evidence="3" id="KW-1185">Reference proteome</keyword>
<reference evidence="3" key="1">
    <citation type="journal article" date="2019" name="Int. J. Syst. Evol. Microbiol.">
        <title>The Global Catalogue of Microorganisms (GCM) 10K type strain sequencing project: providing services to taxonomists for standard genome sequencing and annotation.</title>
        <authorList>
            <consortium name="The Broad Institute Genomics Platform"/>
            <consortium name="The Broad Institute Genome Sequencing Center for Infectious Disease"/>
            <person name="Wu L."/>
            <person name="Ma J."/>
        </authorList>
    </citation>
    <scope>NUCLEOTIDE SEQUENCE [LARGE SCALE GENOMIC DNA]</scope>
    <source>
        <strain evidence="3">TBRC 4489</strain>
    </source>
</reference>
<keyword evidence="1" id="KW-1133">Transmembrane helix</keyword>
<evidence type="ECO:0000313" key="3">
    <source>
        <dbReference type="Proteomes" id="UP001595850"/>
    </source>
</evidence>
<proteinExistence type="predicted"/>
<keyword evidence="1" id="KW-0472">Membrane</keyword>
<sequence length="132" mass="13596">MPNRPPTLTVAAVVAALEGLTALLLGGYVGVETVIGQPDDVLSSVFVAGFGLLVGAILLRVAWGLLRAEKWTRSPGVLTQIFMIPVVVTLFQSGQPVFGAVLAAAVVTGLVSLLSPPTTRVLYGDTKPSDGV</sequence>
<feature type="transmembrane region" description="Helical" evidence="1">
    <location>
        <begin position="7"/>
        <end position="29"/>
    </location>
</feature>
<comment type="caution">
    <text evidence="2">The sequence shown here is derived from an EMBL/GenBank/DDBJ whole genome shotgun (WGS) entry which is preliminary data.</text>
</comment>
<evidence type="ECO:0000256" key="1">
    <source>
        <dbReference type="SAM" id="Phobius"/>
    </source>
</evidence>
<feature type="transmembrane region" description="Helical" evidence="1">
    <location>
        <begin position="41"/>
        <end position="63"/>
    </location>
</feature>
<name>A0ABV8ID50_9ACTN</name>
<keyword evidence="1" id="KW-0812">Transmembrane</keyword>
<evidence type="ECO:0008006" key="4">
    <source>
        <dbReference type="Google" id="ProtNLM"/>
    </source>
</evidence>
<evidence type="ECO:0000313" key="2">
    <source>
        <dbReference type="EMBL" id="MFC4061411.1"/>
    </source>
</evidence>
<organism evidence="2 3">
    <name type="scientific">Planomonospora corallina</name>
    <dbReference type="NCBI Taxonomy" id="1806052"/>
    <lineage>
        <taxon>Bacteria</taxon>
        <taxon>Bacillati</taxon>
        <taxon>Actinomycetota</taxon>
        <taxon>Actinomycetes</taxon>
        <taxon>Streptosporangiales</taxon>
        <taxon>Streptosporangiaceae</taxon>
        <taxon>Planomonospora</taxon>
    </lineage>
</organism>
<protein>
    <recommendedName>
        <fullName evidence="4">Integral membrane protein</fullName>
    </recommendedName>
</protein>
<dbReference type="Proteomes" id="UP001595850">
    <property type="component" value="Unassembled WGS sequence"/>
</dbReference>
<gene>
    <name evidence="2" type="ORF">ACFOWE_24180</name>
</gene>